<accession>A0ABQ1K231</accession>
<evidence type="ECO:0000313" key="1">
    <source>
        <dbReference type="EMBL" id="GGB82817.1"/>
    </source>
</evidence>
<protein>
    <submittedName>
        <fullName evidence="1">Uncharacterized protein</fullName>
    </submittedName>
</protein>
<sequence>MILPFSTQLNGKPTYFPEKIIAGLNNYSLIDAETAHKLMLDCILKKSGISYPINFNRVLTHTPKKHTIRTDKNNRWRADMPIHFYINNRQPDMFQFAPVVRCASVQDIQINWFSDIRSTDPSKISPLRFNYVDVIVDGKLKNIAQVKILSLNDGFETIEDFFAYFNTDFTGKIIHWTDLKY</sequence>
<evidence type="ECO:0000313" key="2">
    <source>
        <dbReference type="Proteomes" id="UP000615760"/>
    </source>
</evidence>
<proteinExistence type="predicted"/>
<keyword evidence="2" id="KW-1185">Reference proteome</keyword>
<gene>
    <name evidence="1" type="ORF">GCM10007424_23560</name>
</gene>
<organism evidence="1 2">
    <name type="scientific">Flavobacterium suaedae</name>
    <dbReference type="NCBI Taxonomy" id="1767027"/>
    <lineage>
        <taxon>Bacteria</taxon>
        <taxon>Pseudomonadati</taxon>
        <taxon>Bacteroidota</taxon>
        <taxon>Flavobacteriia</taxon>
        <taxon>Flavobacteriales</taxon>
        <taxon>Flavobacteriaceae</taxon>
        <taxon>Flavobacterium</taxon>
    </lineage>
</organism>
<dbReference type="Proteomes" id="UP000615760">
    <property type="component" value="Unassembled WGS sequence"/>
</dbReference>
<dbReference type="EMBL" id="BMJE01000006">
    <property type="protein sequence ID" value="GGB82817.1"/>
    <property type="molecule type" value="Genomic_DNA"/>
</dbReference>
<comment type="caution">
    <text evidence="1">The sequence shown here is derived from an EMBL/GenBank/DDBJ whole genome shotgun (WGS) entry which is preliminary data.</text>
</comment>
<name>A0ABQ1K231_9FLAO</name>
<reference evidence="2" key="1">
    <citation type="journal article" date="2019" name="Int. J. Syst. Evol. Microbiol.">
        <title>The Global Catalogue of Microorganisms (GCM) 10K type strain sequencing project: providing services to taxonomists for standard genome sequencing and annotation.</title>
        <authorList>
            <consortium name="The Broad Institute Genomics Platform"/>
            <consortium name="The Broad Institute Genome Sequencing Center for Infectious Disease"/>
            <person name="Wu L."/>
            <person name="Ma J."/>
        </authorList>
    </citation>
    <scope>NUCLEOTIDE SEQUENCE [LARGE SCALE GENOMIC DNA]</scope>
    <source>
        <strain evidence="2">CGMCC 1.15461</strain>
    </source>
</reference>
<dbReference type="RefSeq" id="WP_188621502.1">
    <property type="nucleotide sequence ID" value="NZ_BMJE01000006.1"/>
</dbReference>